<dbReference type="Pfam" id="PF14261">
    <property type="entry name" value="DUF4351"/>
    <property type="match status" value="1"/>
</dbReference>
<protein>
    <recommendedName>
        <fullName evidence="2">DUF4351 domain-containing protein</fullName>
    </recommendedName>
</protein>
<dbReference type="AlphaFoldDB" id="B0C251"/>
<dbReference type="RefSeq" id="WP_012162826.1">
    <property type="nucleotide sequence ID" value="NC_009925.1"/>
</dbReference>
<feature type="region of interest" description="Disordered" evidence="1">
    <location>
        <begin position="43"/>
        <end position="63"/>
    </location>
</feature>
<evidence type="ECO:0000256" key="1">
    <source>
        <dbReference type="SAM" id="MobiDB-lite"/>
    </source>
</evidence>
<dbReference type="PANTHER" id="PTHR35586">
    <property type="entry name" value="SLL1691 PROTEIN"/>
    <property type="match status" value="1"/>
</dbReference>
<dbReference type="KEGG" id="amr:AM1_2343"/>
<proteinExistence type="predicted"/>
<evidence type="ECO:0000313" key="3">
    <source>
        <dbReference type="EMBL" id="ABW27352.1"/>
    </source>
</evidence>
<accession>B0C251</accession>
<keyword evidence="4" id="KW-1185">Reference proteome</keyword>
<feature type="domain" description="DUF4351" evidence="2">
    <location>
        <begin position="250"/>
        <end position="308"/>
    </location>
</feature>
<dbReference type="eggNOG" id="COG5464">
    <property type="taxonomic scope" value="Bacteria"/>
</dbReference>
<dbReference type="InterPro" id="IPR025587">
    <property type="entry name" value="DUF4351"/>
</dbReference>
<gene>
    <name evidence="3" type="ordered locus">AM1_2343</name>
</gene>
<reference evidence="3 4" key="1">
    <citation type="journal article" date="2008" name="Proc. Natl. Acad. Sci. U.S.A.">
        <title>Niche adaptation and genome expansion in the chlorophyll d-producing cyanobacterium Acaryochloris marina.</title>
        <authorList>
            <person name="Swingley W.D."/>
            <person name="Chen M."/>
            <person name="Cheung P.C."/>
            <person name="Conrad A.L."/>
            <person name="Dejesa L.C."/>
            <person name="Hao J."/>
            <person name="Honchak B.M."/>
            <person name="Karbach L.E."/>
            <person name="Kurdoglu A."/>
            <person name="Lahiri S."/>
            <person name="Mastrian S.D."/>
            <person name="Miyashita H."/>
            <person name="Page L."/>
            <person name="Ramakrishna P."/>
            <person name="Satoh S."/>
            <person name="Sattley W.M."/>
            <person name="Shimada Y."/>
            <person name="Taylor H.L."/>
            <person name="Tomo T."/>
            <person name="Tsuchiya T."/>
            <person name="Wang Z.T."/>
            <person name="Raymond J."/>
            <person name="Mimuro M."/>
            <person name="Blankenship R.E."/>
            <person name="Touchman J.W."/>
        </authorList>
    </citation>
    <scope>NUCLEOTIDE SEQUENCE [LARGE SCALE GENOMIC DNA]</scope>
    <source>
        <strain evidence="4">MBIC 11017</strain>
    </source>
</reference>
<evidence type="ECO:0000259" key="2">
    <source>
        <dbReference type="Pfam" id="PF14261"/>
    </source>
</evidence>
<dbReference type="HOGENOM" id="CLU_071039_0_0_3"/>
<dbReference type="STRING" id="329726.AM1_2343"/>
<sequence>MVDRDRLFRDLLKNFFLEFVDLFFPKIAVAIDPKSIRFLEDEESLKPQEQGEHSPASTKQEASSNVLVQVRLRGQESCFWVHLENSSETNIKLERRIFHTFARLDEKYNLPIYPIILQSSDKSQRLETNGYRVEFVDRRVLDFSFVAIQLHRLNWRDFLQRRNPVAAALMPTMNVQTFDRPVVKAECLRLLTNLRLDAKKVKVISQFIEAFLHLNAAEEQVLQTEMERMGLLERERITNLLTSTTQANQQQGAEREALSLVFRLLKRRIGDLNPDLEAQVRSLPVNQVEDLGEALLDFNNEEDLKNWLRGKTA</sequence>
<organism evidence="3 4">
    <name type="scientific">Acaryochloris marina (strain MBIC 11017)</name>
    <dbReference type="NCBI Taxonomy" id="329726"/>
    <lineage>
        <taxon>Bacteria</taxon>
        <taxon>Bacillati</taxon>
        <taxon>Cyanobacteriota</taxon>
        <taxon>Cyanophyceae</taxon>
        <taxon>Acaryochloridales</taxon>
        <taxon>Acaryochloridaceae</taxon>
        <taxon>Acaryochloris</taxon>
    </lineage>
</organism>
<feature type="compositionally biased region" description="Basic and acidic residues" evidence="1">
    <location>
        <begin position="43"/>
        <end position="52"/>
    </location>
</feature>
<evidence type="ECO:0000313" key="4">
    <source>
        <dbReference type="Proteomes" id="UP000000268"/>
    </source>
</evidence>
<dbReference type="PANTHER" id="PTHR35586:SF1">
    <property type="entry name" value="SLL1691 PROTEIN"/>
    <property type="match status" value="1"/>
</dbReference>
<dbReference type="OrthoDB" id="569771at2"/>
<dbReference type="Proteomes" id="UP000000268">
    <property type="component" value="Chromosome"/>
</dbReference>
<name>B0C251_ACAM1</name>
<dbReference type="EMBL" id="CP000828">
    <property type="protein sequence ID" value="ABW27352.1"/>
    <property type="molecule type" value="Genomic_DNA"/>
</dbReference>